<evidence type="ECO:0000313" key="2">
    <source>
        <dbReference type="EMBL" id="CCG02686.1"/>
    </source>
</evidence>
<dbReference type="HOGENOM" id="CLU_1308138_0_0_11"/>
<feature type="region of interest" description="Disordered" evidence="1">
    <location>
        <begin position="166"/>
        <end position="210"/>
    </location>
</feature>
<protein>
    <recommendedName>
        <fullName evidence="4">Nucleotidyl transferase AbiEii/AbiGii toxin family protein</fullName>
    </recommendedName>
</protein>
<accession>H6RP25</accession>
<dbReference type="InterPro" id="IPR043519">
    <property type="entry name" value="NT_sf"/>
</dbReference>
<dbReference type="STRING" id="1146883.BLASA_1767"/>
<evidence type="ECO:0000313" key="3">
    <source>
        <dbReference type="Proteomes" id="UP000007517"/>
    </source>
</evidence>
<dbReference type="Pfam" id="PF08843">
    <property type="entry name" value="AbiEii"/>
    <property type="match status" value="1"/>
</dbReference>
<evidence type="ECO:0008006" key="4">
    <source>
        <dbReference type="Google" id="ProtNLM"/>
    </source>
</evidence>
<feature type="compositionally biased region" description="Low complexity" evidence="1">
    <location>
        <begin position="190"/>
        <end position="201"/>
    </location>
</feature>
<dbReference type="KEGG" id="bsd:BLASA_1767"/>
<sequence length="210" mass="22507">MTGPEAASVEPFDATPILSILERHGVEYVVVGGFAAVVHGATRPTRDIDITPATTPDNLDRLAAALRELDARIRTDAEPDGLPFSTSGESMAGQRVLNLQTRHGELDLTIRPAAFEGGYDDLTPGASRRIIGGVEVLVAALQDVIRSKETAARRKDQEALPELYRLAGATHRARAAQPPSETPPANPPLTAAERITAARQRAAQRRPDQI</sequence>
<dbReference type="EMBL" id="FO117623">
    <property type="protein sequence ID" value="CCG02686.1"/>
    <property type="molecule type" value="Genomic_DNA"/>
</dbReference>
<reference evidence="2 3" key="1">
    <citation type="journal article" date="2012" name="J. Bacteriol.">
        <title>Genome Sequence of Blastococcus saxobsidens DD2, a Stone-Inhabiting Bacterium.</title>
        <authorList>
            <person name="Chouaia B."/>
            <person name="Crotti E."/>
            <person name="Brusetti L."/>
            <person name="Daffonchio D."/>
            <person name="Essoussi I."/>
            <person name="Nouioui I."/>
            <person name="Sbissi I."/>
            <person name="Ghodhbane-Gtari F."/>
            <person name="Gtari M."/>
            <person name="Vacherie B."/>
            <person name="Barbe V."/>
            <person name="Medigue C."/>
            <person name="Gury J."/>
            <person name="Pujic P."/>
            <person name="Normand P."/>
        </authorList>
    </citation>
    <scope>NUCLEOTIDE SEQUENCE [LARGE SCALE GENOMIC DNA]</scope>
    <source>
        <strain evidence="2 3">DD2</strain>
    </source>
</reference>
<proteinExistence type="predicted"/>
<dbReference type="SUPFAM" id="SSF81301">
    <property type="entry name" value="Nucleotidyltransferase"/>
    <property type="match status" value="1"/>
</dbReference>
<dbReference type="RefSeq" id="WP_014375576.1">
    <property type="nucleotide sequence ID" value="NC_016943.1"/>
</dbReference>
<dbReference type="AlphaFoldDB" id="H6RP25"/>
<gene>
    <name evidence="2" type="ordered locus">BLASA_1767</name>
</gene>
<dbReference type="OrthoDB" id="3212051at2"/>
<reference evidence="3" key="2">
    <citation type="submission" date="2012-02" db="EMBL/GenBank/DDBJ databases">
        <title>Complete genome sequence of Blastococcus saxobsidens strain DD2.</title>
        <authorList>
            <person name="Genoscope."/>
        </authorList>
    </citation>
    <scope>NUCLEOTIDE SEQUENCE [LARGE SCALE GENOMIC DNA]</scope>
    <source>
        <strain evidence="3">DD2</strain>
    </source>
</reference>
<keyword evidence="3" id="KW-1185">Reference proteome</keyword>
<evidence type="ECO:0000256" key="1">
    <source>
        <dbReference type="SAM" id="MobiDB-lite"/>
    </source>
</evidence>
<name>H6RP25_BLASD</name>
<dbReference type="Gene3D" id="3.30.460.40">
    <property type="match status" value="1"/>
</dbReference>
<dbReference type="InterPro" id="IPR014942">
    <property type="entry name" value="AbiEii"/>
</dbReference>
<dbReference type="Proteomes" id="UP000007517">
    <property type="component" value="Chromosome"/>
</dbReference>
<organism evidence="2 3">
    <name type="scientific">Blastococcus saxobsidens (strain DD2)</name>
    <dbReference type="NCBI Taxonomy" id="1146883"/>
    <lineage>
        <taxon>Bacteria</taxon>
        <taxon>Bacillati</taxon>
        <taxon>Actinomycetota</taxon>
        <taxon>Actinomycetes</taxon>
        <taxon>Geodermatophilales</taxon>
        <taxon>Geodermatophilaceae</taxon>
        <taxon>Blastococcus</taxon>
    </lineage>
</organism>
<dbReference type="eggNOG" id="ENOG5033CHR">
    <property type="taxonomic scope" value="Bacteria"/>
</dbReference>